<protein>
    <submittedName>
        <fullName evidence="1">Uncharacterized protein</fullName>
    </submittedName>
</protein>
<gene>
    <name evidence="1" type="ORF">HHT355_1733</name>
</gene>
<evidence type="ECO:0000313" key="2">
    <source>
        <dbReference type="Proteomes" id="UP000236497"/>
    </source>
</evidence>
<dbReference type="RefSeq" id="WP_103203035.1">
    <property type="nucleotide sequence ID" value="NZ_CVTD020000017.1"/>
</dbReference>
<proteinExistence type="predicted"/>
<dbReference type="AlphaFoldDB" id="A0A0H5SX56"/>
<reference evidence="1 2" key="1">
    <citation type="submission" date="2015-06" db="EMBL/GenBank/DDBJ databases">
        <authorList>
            <person name="Wibberg Daniel"/>
        </authorList>
    </citation>
    <scope>NUCLEOTIDE SEQUENCE [LARGE SCALE GENOMIC DNA]</scope>
    <source>
        <strain evidence="1 2">T3/55T</strain>
    </source>
</reference>
<dbReference type="OrthoDB" id="9770443at2"/>
<name>A0A0H5SX56_HERHM</name>
<organism evidence="1 2">
    <name type="scientific">Herbinix hemicellulosilytica</name>
    <dbReference type="NCBI Taxonomy" id="1564487"/>
    <lineage>
        <taxon>Bacteria</taxon>
        <taxon>Bacillati</taxon>
        <taxon>Bacillota</taxon>
        <taxon>Clostridia</taxon>
        <taxon>Lachnospirales</taxon>
        <taxon>Lachnospiraceae</taxon>
        <taxon>Herbinix</taxon>
    </lineage>
</organism>
<evidence type="ECO:0000313" key="1">
    <source>
        <dbReference type="EMBL" id="CRZ34933.1"/>
    </source>
</evidence>
<dbReference type="Proteomes" id="UP000236497">
    <property type="component" value="Unassembled WGS sequence"/>
</dbReference>
<sequence>MANVIELSKNYVPLLDQVYKKASLTTVLNTNDAMARAGARANEIIIPKIKMDGLADYSRNSGYVKGDVNLTWETVKFNYDRGRKFEVDYLDNEETAEVAFGMLAAEFQRTKVAPEADAFTFATLAGKEGISKVSTPAVLESGEDVMKALIEATTVMDDDEVPEENRYLFITPTLYNAIKGLDTTKSREILEAFTQIIKVPQSRFYTAIELLDGTSENELEGGYKKANGAADINFMIVHKSAVLKFDKHIASDIITPQANQSSDAYMQKYRKYGLVDVYENKLAGIYLHHKPVV</sequence>
<keyword evidence="2" id="KW-1185">Reference proteome</keyword>
<accession>A0A0H5SX56</accession>
<dbReference type="EMBL" id="CVTD020000017">
    <property type="protein sequence ID" value="CRZ34933.1"/>
    <property type="molecule type" value="Genomic_DNA"/>
</dbReference>